<dbReference type="Proteomes" id="UP001373714">
    <property type="component" value="Unassembled WGS sequence"/>
</dbReference>
<dbReference type="EMBL" id="JAVHNS010000012">
    <property type="protein sequence ID" value="KAK6338536.1"/>
    <property type="molecule type" value="Genomic_DNA"/>
</dbReference>
<evidence type="ECO:0000313" key="3">
    <source>
        <dbReference type="Proteomes" id="UP001373714"/>
    </source>
</evidence>
<sequence length="133" mass="15796">MGRWKERSQSPKGSGSNEKRRRRISFWMQARRCGLRRLQQTLRGNKGWRPDWWQNRQSLWQKRIREDLTGHDRWVLYDTVHLEVVYGDVKVEEVVQKGRLDEEGAKRGGSIRSLIRRSQSKIHTRAIGSGEVQ</sequence>
<organism evidence="2 3">
    <name type="scientific">Orbilia blumenaviensis</name>
    <dbReference type="NCBI Taxonomy" id="1796055"/>
    <lineage>
        <taxon>Eukaryota</taxon>
        <taxon>Fungi</taxon>
        <taxon>Dikarya</taxon>
        <taxon>Ascomycota</taxon>
        <taxon>Pezizomycotina</taxon>
        <taxon>Orbiliomycetes</taxon>
        <taxon>Orbiliales</taxon>
        <taxon>Orbiliaceae</taxon>
        <taxon>Orbilia</taxon>
    </lineage>
</organism>
<dbReference type="AlphaFoldDB" id="A0AAV9UB35"/>
<gene>
    <name evidence="2" type="ORF">TWF730_002599</name>
</gene>
<protein>
    <submittedName>
        <fullName evidence="2">Uncharacterized protein</fullName>
    </submittedName>
</protein>
<evidence type="ECO:0000313" key="2">
    <source>
        <dbReference type="EMBL" id="KAK6338536.1"/>
    </source>
</evidence>
<comment type="caution">
    <text evidence="2">The sequence shown here is derived from an EMBL/GenBank/DDBJ whole genome shotgun (WGS) entry which is preliminary data.</text>
</comment>
<accession>A0AAV9UB35</accession>
<feature type="region of interest" description="Disordered" evidence="1">
    <location>
        <begin position="1"/>
        <end position="21"/>
    </location>
</feature>
<reference evidence="2 3" key="1">
    <citation type="submission" date="2019-10" db="EMBL/GenBank/DDBJ databases">
        <authorList>
            <person name="Palmer J.M."/>
        </authorList>
    </citation>
    <scope>NUCLEOTIDE SEQUENCE [LARGE SCALE GENOMIC DNA]</scope>
    <source>
        <strain evidence="2 3">TWF730</strain>
    </source>
</reference>
<keyword evidence="3" id="KW-1185">Reference proteome</keyword>
<proteinExistence type="predicted"/>
<name>A0AAV9UB35_9PEZI</name>
<evidence type="ECO:0000256" key="1">
    <source>
        <dbReference type="SAM" id="MobiDB-lite"/>
    </source>
</evidence>